<protein>
    <recommendedName>
        <fullName evidence="2">Myb/SANT-like DNA-binding domain-containing protein</fullName>
    </recommendedName>
</protein>
<accession>A0ABR0ZXF9</accession>
<feature type="domain" description="Myb/SANT-like DNA-binding" evidence="2">
    <location>
        <begin position="56"/>
        <end position="133"/>
    </location>
</feature>
<dbReference type="PANTHER" id="PTHR23098:SF16">
    <property type="entry name" value="REGULATORY PROTEIN ZESTE"/>
    <property type="match status" value="1"/>
</dbReference>
<dbReference type="InterPro" id="IPR028002">
    <property type="entry name" value="Myb_DNA-bind_5"/>
</dbReference>
<name>A0ABR0ZXF9_HUSHU</name>
<reference evidence="3 4" key="1">
    <citation type="submission" date="2021-05" db="EMBL/GenBank/DDBJ databases">
        <authorList>
            <person name="Zahm M."/>
            <person name="Klopp C."/>
            <person name="Cabau C."/>
            <person name="Kuhl H."/>
            <person name="Suciu R."/>
            <person name="Ciorpac M."/>
            <person name="Holostenco D."/>
            <person name="Gessner J."/>
            <person name="Wuertz S."/>
            <person name="Hohne C."/>
            <person name="Stock M."/>
            <person name="Gislard M."/>
            <person name="Lluch J."/>
            <person name="Milhes M."/>
            <person name="Lampietro C."/>
            <person name="Lopez Roques C."/>
            <person name="Donnadieu C."/>
            <person name="Du K."/>
            <person name="Schartl M."/>
            <person name="Guiguen Y."/>
        </authorList>
    </citation>
    <scope>NUCLEOTIDE SEQUENCE [LARGE SCALE GENOMIC DNA]</scope>
    <source>
        <strain evidence="3">Hh-F2</strain>
        <tissue evidence="3">Blood</tissue>
    </source>
</reference>
<feature type="compositionally biased region" description="Low complexity" evidence="1">
    <location>
        <begin position="338"/>
        <end position="354"/>
    </location>
</feature>
<feature type="compositionally biased region" description="Basic and acidic residues" evidence="1">
    <location>
        <begin position="47"/>
        <end position="60"/>
    </location>
</feature>
<organism evidence="3 4">
    <name type="scientific">Huso huso</name>
    <name type="common">Beluga</name>
    <name type="synonym">Acipenser huso</name>
    <dbReference type="NCBI Taxonomy" id="61971"/>
    <lineage>
        <taxon>Eukaryota</taxon>
        <taxon>Metazoa</taxon>
        <taxon>Chordata</taxon>
        <taxon>Craniata</taxon>
        <taxon>Vertebrata</taxon>
        <taxon>Euteleostomi</taxon>
        <taxon>Actinopterygii</taxon>
        <taxon>Chondrostei</taxon>
        <taxon>Acipenseriformes</taxon>
        <taxon>Acipenseridae</taxon>
        <taxon>Huso</taxon>
    </lineage>
</organism>
<evidence type="ECO:0000256" key="1">
    <source>
        <dbReference type="SAM" id="MobiDB-lite"/>
    </source>
</evidence>
<gene>
    <name evidence="3" type="ORF">HHUSO_G6145</name>
</gene>
<evidence type="ECO:0000313" key="3">
    <source>
        <dbReference type="EMBL" id="KAK6489374.1"/>
    </source>
</evidence>
<comment type="caution">
    <text evidence="3">The sequence shown here is derived from an EMBL/GenBank/DDBJ whole genome shotgun (WGS) entry which is preliminary data.</text>
</comment>
<feature type="region of interest" description="Disordered" evidence="1">
    <location>
        <begin position="24"/>
        <end position="60"/>
    </location>
</feature>
<proteinExistence type="predicted"/>
<feature type="region of interest" description="Disordered" evidence="1">
    <location>
        <begin position="332"/>
        <end position="354"/>
    </location>
</feature>
<keyword evidence="4" id="KW-1185">Reference proteome</keyword>
<dbReference type="EMBL" id="JAHFZB010000005">
    <property type="protein sequence ID" value="KAK6489374.1"/>
    <property type="molecule type" value="Genomic_DNA"/>
</dbReference>
<feature type="compositionally biased region" description="Low complexity" evidence="1">
    <location>
        <begin position="30"/>
        <end position="46"/>
    </location>
</feature>
<dbReference type="Proteomes" id="UP001369086">
    <property type="component" value="Unassembled WGS sequence"/>
</dbReference>
<evidence type="ECO:0000259" key="2">
    <source>
        <dbReference type="Pfam" id="PF13873"/>
    </source>
</evidence>
<evidence type="ECO:0000313" key="4">
    <source>
        <dbReference type="Proteomes" id="UP001369086"/>
    </source>
</evidence>
<dbReference type="Pfam" id="PF13873">
    <property type="entry name" value="Myb_DNA-bind_5"/>
    <property type="match status" value="1"/>
</dbReference>
<dbReference type="PANTHER" id="PTHR23098">
    <property type="entry name" value="AGAP001331-PA-RELATED"/>
    <property type="match status" value="1"/>
</dbReference>
<feature type="region of interest" description="Disordered" evidence="1">
    <location>
        <begin position="221"/>
        <end position="270"/>
    </location>
</feature>
<sequence length="354" mass="39706">MLNAIVLSVYIFTHAVHRHTLKMNTATQNATRGSSSGTPGTSSASRRWQEGPTRKRKQRFSDADLDHLLEEVDKNQATLFGTPETPTTPLESSRTWAKIARNISAVGKIPRDGTSCRKRWNDARRQVKKRMADLTRVTWRTVDTLTPWEMKVASLIPTEEVEGLGVLEAGFQTPESSEDVKGWAQEAQELPSDEDEANTFHHRGPASYMTVCEDGRAVPQERTMSAGREQGDEPEAASMWDENSARRDSSPEDTPSTRRHRITPGWRQAGISIGSLEARGSSSFRRRSTDEQLIRMEERILASQWQANTEMRGVMELILLEFRELNSILRQRLPQAPSPSGESSTVVDSSSQTE</sequence>